<feature type="transmembrane region" description="Helical" evidence="1">
    <location>
        <begin position="47"/>
        <end position="77"/>
    </location>
</feature>
<protein>
    <submittedName>
        <fullName evidence="2">Uncharacterized protein</fullName>
    </submittedName>
</protein>
<gene>
    <name evidence="2" type="ORF">Q604_UNBC17722G0001</name>
</gene>
<organism evidence="2">
    <name type="scientific">human gut metagenome</name>
    <dbReference type="NCBI Taxonomy" id="408170"/>
    <lineage>
        <taxon>unclassified sequences</taxon>
        <taxon>metagenomes</taxon>
        <taxon>organismal metagenomes</taxon>
    </lineage>
</organism>
<sequence>VMSAPNNLNPLRCKSIGLLPILHPPGNDNLQYPNLASIGPIIRNDALIFLISSALASIATIFFVSIANLLVIFDILISQLS</sequence>
<reference evidence="2" key="1">
    <citation type="submission" date="2013-12" db="EMBL/GenBank/DDBJ databases">
        <title>A Varibaculum cambriense genome reconstructed from a premature infant gut community with otherwise low bacterial novelty that shifts toward anaerobic metabolism during the third week of life.</title>
        <authorList>
            <person name="Brown C.T."/>
            <person name="Sharon I."/>
            <person name="Thomas B.C."/>
            <person name="Castelle C.J."/>
            <person name="Morowitz M.J."/>
            <person name="Banfield J.F."/>
        </authorList>
    </citation>
    <scope>NUCLEOTIDE SEQUENCE</scope>
</reference>
<comment type="caution">
    <text evidence="2">The sequence shown here is derived from an EMBL/GenBank/DDBJ whole genome shotgun (WGS) entry which is preliminary data.</text>
</comment>
<dbReference type="EMBL" id="AZMM01017722">
    <property type="protein sequence ID" value="ETJ25629.1"/>
    <property type="molecule type" value="Genomic_DNA"/>
</dbReference>
<evidence type="ECO:0000313" key="2">
    <source>
        <dbReference type="EMBL" id="ETJ25629.1"/>
    </source>
</evidence>
<keyword evidence="1" id="KW-0812">Transmembrane</keyword>
<dbReference type="AlphaFoldDB" id="W1X9Y9"/>
<name>W1X9Y9_9ZZZZ</name>
<evidence type="ECO:0000256" key="1">
    <source>
        <dbReference type="SAM" id="Phobius"/>
    </source>
</evidence>
<keyword evidence="1" id="KW-1133">Transmembrane helix</keyword>
<keyword evidence="1" id="KW-0472">Membrane</keyword>
<proteinExistence type="predicted"/>
<accession>W1X9Y9</accession>
<feature type="non-terminal residue" evidence="2">
    <location>
        <position position="1"/>
    </location>
</feature>